<keyword evidence="1" id="KW-0472">Membrane</keyword>
<evidence type="ECO:0000313" key="2">
    <source>
        <dbReference type="EMBL" id="MBX49337.1"/>
    </source>
</evidence>
<dbReference type="AlphaFoldDB" id="A0A2P2P3N4"/>
<name>A0A2P2P3N4_RHIMU</name>
<keyword evidence="1" id="KW-1133">Transmembrane helix</keyword>
<feature type="transmembrane region" description="Helical" evidence="1">
    <location>
        <begin position="12"/>
        <end position="35"/>
    </location>
</feature>
<keyword evidence="1" id="KW-0812">Transmembrane</keyword>
<protein>
    <submittedName>
        <fullName evidence="2">Uncharacterized protein</fullName>
    </submittedName>
</protein>
<evidence type="ECO:0000256" key="1">
    <source>
        <dbReference type="SAM" id="Phobius"/>
    </source>
</evidence>
<reference evidence="2" key="1">
    <citation type="submission" date="2018-02" db="EMBL/GenBank/DDBJ databases">
        <title>Rhizophora mucronata_Transcriptome.</title>
        <authorList>
            <person name="Meera S.P."/>
            <person name="Sreeshan A."/>
            <person name="Augustine A."/>
        </authorList>
    </citation>
    <scope>NUCLEOTIDE SEQUENCE</scope>
    <source>
        <tissue evidence="2">Leaf</tissue>
    </source>
</reference>
<dbReference type="EMBL" id="GGEC01068853">
    <property type="protein sequence ID" value="MBX49337.1"/>
    <property type="molecule type" value="Transcribed_RNA"/>
</dbReference>
<proteinExistence type="predicted"/>
<organism evidence="2">
    <name type="scientific">Rhizophora mucronata</name>
    <name type="common">Asiatic mangrove</name>
    <dbReference type="NCBI Taxonomy" id="61149"/>
    <lineage>
        <taxon>Eukaryota</taxon>
        <taxon>Viridiplantae</taxon>
        <taxon>Streptophyta</taxon>
        <taxon>Embryophyta</taxon>
        <taxon>Tracheophyta</taxon>
        <taxon>Spermatophyta</taxon>
        <taxon>Magnoliopsida</taxon>
        <taxon>eudicotyledons</taxon>
        <taxon>Gunneridae</taxon>
        <taxon>Pentapetalae</taxon>
        <taxon>rosids</taxon>
        <taxon>fabids</taxon>
        <taxon>Malpighiales</taxon>
        <taxon>Rhizophoraceae</taxon>
        <taxon>Rhizophora</taxon>
    </lineage>
</organism>
<accession>A0A2P2P3N4</accession>
<sequence length="38" mass="4331">MDVSDFILSQPWMFAKTALLGYLMVSFSFIFILLAGTR</sequence>